<dbReference type="AlphaFoldDB" id="A0A6J7AM24"/>
<evidence type="ECO:0000256" key="1">
    <source>
        <dbReference type="SAM" id="MobiDB-lite"/>
    </source>
</evidence>
<dbReference type="EMBL" id="CAFABK010000075">
    <property type="protein sequence ID" value="CAB4833962.1"/>
    <property type="molecule type" value="Genomic_DNA"/>
</dbReference>
<name>A0A6J7AM24_9ZZZZ</name>
<reference evidence="2" key="1">
    <citation type="submission" date="2020-05" db="EMBL/GenBank/DDBJ databases">
        <authorList>
            <person name="Chiriac C."/>
            <person name="Salcher M."/>
            <person name="Ghai R."/>
            <person name="Kavagutti S V."/>
        </authorList>
    </citation>
    <scope>NUCLEOTIDE SEQUENCE</scope>
</reference>
<gene>
    <name evidence="2" type="ORF">UFOPK3204_01359</name>
</gene>
<evidence type="ECO:0000313" key="2">
    <source>
        <dbReference type="EMBL" id="CAB4833962.1"/>
    </source>
</evidence>
<accession>A0A6J7AM24</accession>
<proteinExistence type="predicted"/>
<feature type="region of interest" description="Disordered" evidence="1">
    <location>
        <begin position="44"/>
        <end position="68"/>
    </location>
</feature>
<sequence>MLVTTAHRHPVHAEFGDDKTRYWYEIRATDGAFYSTVTGFLGHSPTNGQGSTKNSTAVSQGSGATVVF</sequence>
<organism evidence="2">
    <name type="scientific">freshwater metagenome</name>
    <dbReference type="NCBI Taxonomy" id="449393"/>
    <lineage>
        <taxon>unclassified sequences</taxon>
        <taxon>metagenomes</taxon>
        <taxon>ecological metagenomes</taxon>
    </lineage>
</organism>
<protein>
    <submittedName>
        <fullName evidence="2">Unannotated protein</fullName>
    </submittedName>
</protein>